<protein>
    <submittedName>
        <fullName evidence="1">Uncharacterized protein</fullName>
    </submittedName>
</protein>
<dbReference type="EMBL" id="GGEC01027244">
    <property type="protein sequence ID" value="MBX07728.1"/>
    <property type="molecule type" value="Transcribed_RNA"/>
</dbReference>
<proteinExistence type="predicted"/>
<organism evidence="1">
    <name type="scientific">Rhizophora mucronata</name>
    <name type="common">Asiatic mangrove</name>
    <dbReference type="NCBI Taxonomy" id="61149"/>
    <lineage>
        <taxon>Eukaryota</taxon>
        <taxon>Viridiplantae</taxon>
        <taxon>Streptophyta</taxon>
        <taxon>Embryophyta</taxon>
        <taxon>Tracheophyta</taxon>
        <taxon>Spermatophyta</taxon>
        <taxon>Magnoliopsida</taxon>
        <taxon>eudicotyledons</taxon>
        <taxon>Gunneridae</taxon>
        <taxon>Pentapetalae</taxon>
        <taxon>rosids</taxon>
        <taxon>fabids</taxon>
        <taxon>Malpighiales</taxon>
        <taxon>Rhizophoraceae</taxon>
        <taxon>Rhizophora</taxon>
    </lineage>
</organism>
<dbReference type="AlphaFoldDB" id="A0A2P2KPT7"/>
<accession>A0A2P2KPT7</accession>
<evidence type="ECO:0000313" key="1">
    <source>
        <dbReference type="EMBL" id="MBX07728.1"/>
    </source>
</evidence>
<sequence length="37" mass="4501">MVILIRRRRKCIFLLLQCPCYILINLSNVNEHEKTKK</sequence>
<reference evidence="1" key="1">
    <citation type="submission" date="2018-02" db="EMBL/GenBank/DDBJ databases">
        <title>Rhizophora mucronata_Transcriptome.</title>
        <authorList>
            <person name="Meera S.P."/>
            <person name="Sreeshan A."/>
            <person name="Augustine A."/>
        </authorList>
    </citation>
    <scope>NUCLEOTIDE SEQUENCE</scope>
    <source>
        <tissue evidence="1">Leaf</tissue>
    </source>
</reference>
<name>A0A2P2KPT7_RHIMU</name>